<evidence type="ECO:0000256" key="4">
    <source>
        <dbReference type="ARBA" id="ARBA00023040"/>
    </source>
</evidence>
<keyword evidence="7" id="KW-0807">Transducer</keyword>
<keyword evidence="5 8" id="KW-0472">Membrane</keyword>
<dbReference type="SUPFAM" id="SSF81321">
    <property type="entry name" value="Family A G protein-coupled receptor-like"/>
    <property type="match status" value="1"/>
</dbReference>
<evidence type="ECO:0000259" key="9">
    <source>
        <dbReference type="PROSITE" id="PS50262"/>
    </source>
</evidence>
<name>A0A819HJ61_9BILA</name>
<feature type="transmembrane region" description="Helical" evidence="8">
    <location>
        <begin position="168"/>
        <end position="188"/>
    </location>
</feature>
<dbReference type="Gene3D" id="1.20.1070.10">
    <property type="entry name" value="Rhodopsin 7-helix transmembrane proteins"/>
    <property type="match status" value="1"/>
</dbReference>
<dbReference type="Proteomes" id="UP000663860">
    <property type="component" value="Unassembled WGS sequence"/>
</dbReference>
<evidence type="ECO:0000256" key="2">
    <source>
        <dbReference type="ARBA" id="ARBA00022692"/>
    </source>
</evidence>
<evidence type="ECO:0000313" key="11">
    <source>
        <dbReference type="EMBL" id="CAF1417057.1"/>
    </source>
</evidence>
<reference evidence="14" key="1">
    <citation type="submission" date="2021-02" db="EMBL/GenBank/DDBJ databases">
        <authorList>
            <person name="Nowell W R."/>
        </authorList>
    </citation>
    <scope>NUCLEOTIDE SEQUENCE</scope>
</reference>
<dbReference type="EMBL" id="CAJNOE010001070">
    <property type="protein sequence ID" value="CAF1382975.1"/>
    <property type="molecule type" value="Genomic_DNA"/>
</dbReference>
<evidence type="ECO:0000313" key="12">
    <source>
        <dbReference type="EMBL" id="CAF1465198.1"/>
    </source>
</evidence>
<feature type="domain" description="G-protein coupled receptors family 1 profile" evidence="9">
    <location>
        <begin position="29"/>
        <end position="289"/>
    </location>
</feature>
<feature type="transmembrane region" description="Helical" evidence="8">
    <location>
        <begin position="17"/>
        <end position="37"/>
    </location>
</feature>
<evidence type="ECO:0000313" key="15">
    <source>
        <dbReference type="EMBL" id="CAF3929634.1"/>
    </source>
</evidence>
<dbReference type="Proteomes" id="UP000663844">
    <property type="component" value="Unassembled WGS sequence"/>
</dbReference>
<dbReference type="Proteomes" id="UP000663845">
    <property type="component" value="Unassembled WGS sequence"/>
</dbReference>
<dbReference type="AlphaFoldDB" id="A0A819HJ61"/>
<evidence type="ECO:0000256" key="3">
    <source>
        <dbReference type="ARBA" id="ARBA00022989"/>
    </source>
</evidence>
<dbReference type="InterPro" id="IPR017452">
    <property type="entry name" value="GPCR_Rhodpsn_7TM"/>
</dbReference>
<comment type="subcellular location">
    <subcellularLocation>
        <location evidence="1">Membrane</location>
        <topology evidence="1">Multi-pass membrane protein</topology>
    </subcellularLocation>
</comment>
<proteinExistence type="predicted"/>
<dbReference type="GO" id="GO:0016020">
    <property type="term" value="C:membrane"/>
    <property type="evidence" value="ECO:0007669"/>
    <property type="project" value="UniProtKB-SubCell"/>
</dbReference>
<dbReference type="Proteomes" id="UP000663881">
    <property type="component" value="Unassembled WGS sequence"/>
</dbReference>
<gene>
    <name evidence="10" type="ORF">IZO911_LOCUS38523</name>
    <name evidence="11" type="ORF">JYZ213_LOCUS38735</name>
    <name evidence="13" type="ORF">KXQ929_LOCUS20484</name>
    <name evidence="14" type="ORF">OKA104_LOCUS24099</name>
    <name evidence="15" type="ORF">OXD698_LOCUS25499</name>
    <name evidence="12" type="ORF">VCS650_LOCUS40276</name>
</gene>
<evidence type="ECO:0000313" key="14">
    <source>
        <dbReference type="EMBL" id="CAF3899354.1"/>
    </source>
</evidence>
<evidence type="ECO:0000313" key="13">
    <source>
        <dbReference type="EMBL" id="CAF3857975.1"/>
    </source>
</evidence>
<dbReference type="EMBL" id="CAJOBB010001443">
    <property type="protein sequence ID" value="CAF3857975.1"/>
    <property type="molecule type" value="Genomic_DNA"/>
</dbReference>
<keyword evidence="3 8" id="KW-1133">Transmembrane helix</keyword>
<evidence type="ECO:0000256" key="5">
    <source>
        <dbReference type="ARBA" id="ARBA00023136"/>
    </source>
</evidence>
<comment type="caution">
    <text evidence="14">The sequence shown here is derived from an EMBL/GenBank/DDBJ whole genome shotgun (WGS) entry which is preliminary data.</text>
</comment>
<keyword evidence="4" id="KW-0297">G-protein coupled receptor</keyword>
<dbReference type="PANTHER" id="PTHR24243">
    <property type="entry name" value="G-PROTEIN COUPLED RECEPTOR"/>
    <property type="match status" value="1"/>
</dbReference>
<evidence type="ECO:0000256" key="8">
    <source>
        <dbReference type="SAM" id="Phobius"/>
    </source>
</evidence>
<keyword evidence="2 8" id="KW-0812">Transmembrane</keyword>
<dbReference type="EMBL" id="CAJOAY010001895">
    <property type="protein sequence ID" value="CAF3899354.1"/>
    <property type="molecule type" value="Genomic_DNA"/>
</dbReference>
<dbReference type="Proteomes" id="UP000663868">
    <property type="component" value="Unassembled WGS sequence"/>
</dbReference>
<protein>
    <recommendedName>
        <fullName evidence="9">G-protein coupled receptors family 1 profile domain-containing protein</fullName>
    </recommendedName>
</protein>
<organism evidence="14 16">
    <name type="scientific">Adineta steineri</name>
    <dbReference type="NCBI Taxonomy" id="433720"/>
    <lineage>
        <taxon>Eukaryota</taxon>
        <taxon>Metazoa</taxon>
        <taxon>Spiralia</taxon>
        <taxon>Gnathifera</taxon>
        <taxon>Rotifera</taxon>
        <taxon>Eurotatoria</taxon>
        <taxon>Bdelloidea</taxon>
        <taxon>Adinetida</taxon>
        <taxon>Adinetidae</taxon>
        <taxon>Adineta</taxon>
    </lineage>
</organism>
<evidence type="ECO:0000313" key="10">
    <source>
        <dbReference type="EMBL" id="CAF1382975.1"/>
    </source>
</evidence>
<feature type="transmembrane region" description="Helical" evidence="8">
    <location>
        <begin position="97"/>
        <end position="114"/>
    </location>
</feature>
<feature type="transmembrane region" description="Helical" evidence="8">
    <location>
        <begin position="44"/>
        <end position="66"/>
    </location>
</feature>
<feature type="transmembrane region" description="Helical" evidence="8">
    <location>
        <begin position="126"/>
        <end position="148"/>
    </location>
</feature>
<evidence type="ECO:0000256" key="7">
    <source>
        <dbReference type="ARBA" id="ARBA00023224"/>
    </source>
</evidence>
<accession>A0A819HJ61</accession>
<sequence>MSTSAALSIIQNEFSRYASLLTIVGGVFGNICILILFSRRWKNSCALCLLCAAIFNGLNIIVNVWSRLYATFGPDMTNLNVDLCKLRYYSGHVWSQIGRYMVCLACIDRYFLVANNIRFRIINRPVVIRSIIGGIIVFWHIVGIHVVILTKIENGFCSQFGVYNLIYFVYTLIVVSFIPPLLMVVFGVRGYRVMKRLHARIQPLGHTAAGNNGDTIVNRRDRELLYMVLVESAVYVSTNVLFPLINLEIGITNYMGRQKSPLYSQIELFLLNLGSVFIYFNNAVPFYTYLMASKTFRKDVKELFTKFWHRLVG</sequence>
<dbReference type="EMBL" id="CAJNOG010001172">
    <property type="protein sequence ID" value="CAF1417057.1"/>
    <property type="molecule type" value="Genomic_DNA"/>
</dbReference>
<dbReference type="EMBL" id="CAJOAZ010002444">
    <property type="protein sequence ID" value="CAF3929634.1"/>
    <property type="molecule type" value="Genomic_DNA"/>
</dbReference>
<dbReference type="GO" id="GO:0004930">
    <property type="term" value="F:G protein-coupled receptor activity"/>
    <property type="evidence" value="ECO:0007669"/>
    <property type="project" value="UniProtKB-KW"/>
</dbReference>
<evidence type="ECO:0000313" key="16">
    <source>
        <dbReference type="Proteomes" id="UP000663881"/>
    </source>
</evidence>
<evidence type="ECO:0000256" key="1">
    <source>
        <dbReference type="ARBA" id="ARBA00004141"/>
    </source>
</evidence>
<dbReference type="PROSITE" id="PS50262">
    <property type="entry name" value="G_PROTEIN_RECEP_F1_2"/>
    <property type="match status" value="1"/>
</dbReference>
<evidence type="ECO:0000256" key="6">
    <source>
        <dbReference type="ARBA" id="ARBA00023170"/>
    </source>
</evidence>
<dbReference type="EMBL" id="CAJNON010001472">
    <property type="protein sequence ID" value="CAF1465198.1"/>
    <property type="molecule type" value="Genomic_DNA"/>
</dbReference>
<dbReference type="Proteomes" id="UP000663891">
    <property type="component" value="Unassembled WGS sequence"/>
</dbReference>
<keyword evidence="6" id="KW-0675">Receptor</keyword>
<feature type="transmembrane region" description="Helical" evidence="8">
    <location>
        <begin position="224"/>
        <end position="245"/>
    </location>
</feature>
<dbReference type="PANTHER" id="PTHR24243:SF208">
    <property type="entry name" value="PYROKININ-1 RECEPTOR"/>
    <property type="match status" value="1"/>
</dbReference>
<feature type="transmembrane region" description="Helical" evidence="8">
    <location>
        <begin position="269"/>
        <end position="290"/>
    </location>
</feature>